<feature type="domain" description="Response regulatory" evidence="3">
    <location>
        <begin position="42"/>
        <end position="153"/>
    </location>
</feature>
<evidence type="ECO:0000256" key="1">
    <source>
        <dbReference type="ARBA" id="ARBA00022553"/>
    </source>
</evidence>
<organism evidence="4 5">
    <name type="scientific">Rhizorhabdus dicambivorans</name>
    <dbReference type="NCBI Taxonomy" id="1850238"/>
    <lineage>
        <taxon>Bacteria</taxon>
        <taxon>Pseudomonadati</taxon>
        <taxon>Pseudomonadota</taxon>
        <taxon>Alphaproteobacteria</taxon>
        <taxon>Sphingomonadales</taxon>
        <taxon>Sphingomonadaceae</taxon>
        <taxon>Rhizorhabdus</taxon>
    </lineage>
</organism>
<sequence>MYLQPGTHPLRIIPAGARNARPGRCERLGGRRQRDGEGKALRILCVDDDDLVLAVTADLLRALDHEVTEAIGGSRAAELIGTDIPFDLLVTDIHMPGGPGGADLAALARSTRPDLPVIYFSGIDSTAPAGIADPVLRKPCRLGELQRAIAGLA</sequence>
<dbReference type="OrthoDB" id="7210814at2"/>
<dbReference type="EMBL" id="NWUF01000015">
    <property type="protein sequence ID" value="PCE41468.1"/>
    <property type="molecule type" value="Genomic_DNA"/>
</dbReference>
<dbReference type="Pfam" id="PF00072">
    <property type="entry name" value="Response_reg"/>
    <property type="match status" value="1"/>
</dbReference>
<dbReference type="SMART" id="SM00448">
    <property type="entry name" value="REC"/>
    <property type="match status" value="1"/>
</dbReference>
<dbReference type="Gene3D" id="3.40.50.2300">
    <property type="match status" value="1"/>
</dbReference>
<comment type="caution">
    <text evidence="4">The sequence shown here is derived from an EMBL/GenBank/DDBJ whole genome shotgun (WGS) entry which is preliminary data.</text>
</comment>
<dbReference type="InterPro" id="IPR001789">
    <property type="entry name" value="Sig_transdc_resp-reg_receiver"/>
</dbReference>
<keyword evidence="1 2" id="KW-0597">Phosphoprotein</keyword>
<protein>
    <submittedName>
        <fullName evidence="4">Response regulator</fullName>
    </submittedName>
</protein>
<dbReference type="AlphaFoldDB" id="A0A2A4FVI9"/>
<dbReference type="GO" id="GO:0000160">
    <property type="term" value="P:phosphorelay signal transduction system"/>
    <property type="evidence" value="ECO:0007669"/>
    <property type="project" value="InterPro"/>
</dbReference>
<accession>A0A2A4FVI9</accession>
<dbReference type="PANTHER" id="PTHR44591">
    <property type="entry name" value="STRESS RESPONSE REGULATOR PROTEIN 1"/>
    <property type="match status" value="1"/>
</dbReference>
<reference evidence="4 5" key="1">
    <citation type="submission" date="2017-09" db="EMBL/GenBank/DDBJ databases">
        <title>The Catabolism of 3,6-Dichlorosalicylic acid is Initiated by the Cytochrome P450 Monooxygenase DsmABC in Rhizorhabdus dicambivorans Ndbn-20.</title>
        <authorList>
            <person name="Na L."/>
        </authorList>
    </citation>
    <scope>NUCLEOTIDE SEQUENCE [LARGE SCALE GENOMIC DNA]</scope>
    <source>
        <strain evidence="4 5">Ndbn-20m</strain>
    </source>
</reference>
<dbReference type="PROSITE" id="PS50110">
    <property type="entry name" value="RESPONSE_REGULATORY"/>
    <property type="match status" value="1"/>
</dbReference>
<evidence type="ECO:0000256" key="2">
    <source>
        <dbReference type="PROSITE-ProRule" id="PRU00169"/>
    </source>
</evidence>
<dbReference type="SUPFAM" id="SSF52172">
    <property type="entry name" value="CheY-like"/>
    <property type="match status" value="1"/>
</dbReference>
<name>A0A2A4FVI9_9SPHN</name>
<evidence type="ECO:0000259" key="3">
    <source>
        <dbReference type="PROSITE" id="PS50110"/>
    </source>
</evidence>
<evidence type="ECO:0000313" key="4">
    <source>
        <dbReference type="EMBL" id="PCE41468.1"/>
    </source>
</evidence>
<keyword evidence="5" id="KW-1185">Reference proteome</keyword>
<evidence type="ECO:0000313" key="5">
    <source>
        <dbReference type="Proteomes" id="UP000218934"/>
    </source>
</evidence>
<dbReference type="KEGG" id="rdi:CMV14_02875"/>
<dbReference type="InterPro" id="IPR050595">
    <property type="entry name" value="Bact_response_regulator"/>
</dbReference>
<proteinExistence type="predicted"/>
<dbReference type="PANTHER" id="PTHR44591:SF3">
    <property type="entry name" value="RESPONSE REGULATORY DOMAIN-CONTAINING PROTEIN"/>
    <property type="match status" value="1"/>
</dbReference>
<feature type="modified residue" description="4-aspartylphosphate" evidence="2">
    <location>
        <position position="92"/>
    </location>
</feature>
<dbReference type="Proteomes" id="UP000218934">
    <property type="component" value="Unassembled WGS sequence"/>
</dbReference>
<gene>
    <name evidence="4" type="ORF">COO09_15510</name>
</gene>
<dbReference type="InterPro" id="IPR011006">
    <property type="entry name" value="CheY-like_superfamily"/>
</dbReference>